<keyword evidence="4" id="KW-0548">Nucleotidyltransferase</keyword>
<accession>V5WME3</accession>
<evidence type="ECO:0000313" key="5">
    <source>
        <dbReference type="Proteomes" id="UP000018680"/>
    </source>
</evidence>
<evidence type="ECO:0000259" key="3">
    <source>
        <dbReference type="Pfam" id="PF08218"/>
    </source>
</evidence>
<dbReference type="EC" id="2.7.1.22" evidence="4"/>
<dbReference type="EMBL" id="CP006939">
    <property type="protein sequence ID" value="AHC16820.1"/>
    <property type="molecule type" value="Genomic_DNA"/>
</dbReference>
<dbReference type="STRING" id="1307761.L21SP2_3484"/>
<dbReference type="HOGENOM" id="CLU_876862_0_0_12"/>
<dbReference type="InterPro" id="IPR013166">
    <property type="entry name" value="Citrate_lyase_ligase_C"/>
</dbReference>
<dbReference type="Pfam" id="PF08218">
    <property type="entry name" value="Citrate_ly_lig"/>
    <property type="match status" value="1"/>
</dbReference>
<proteinExistence type="predicted"/>
<evidence type="ECO:0000256" key="2">
    <source>
        <dbReference type="ARBA" id="ARBA00022840"/>
    </source>
</evidence>
<sequence>MKKIQRGVIIGRFNPPHNGHKYLIDFASSFVDELYIFVCTLSRDEIPGDLRFQWMKELYPDAHNIHITEENPDANRKQPNAHKIWADAVQRHMEHAGAGEGADYLFASEEYGWNLAGELGAEFIPVDPNRDQLPVSGSDIRNHPLNYWDFLPETVRPYFIKRIGILAGKESEALARQVAGRTGSLYAPSYRRYYNEILRSHNKHTTIHETPEETIHHAQRAMEQALSRQARRFLFLSCSGNPEDLRSEIAARRFDRLVVVESLMDSREREDVLEVIQSDSEISSRTSFFHFSAKLSDTIHSDLLDAFHISGPAAPAD</sequence>
<gene>
    <name evidence="4" type="ORF">L21SP2_3484</name>
</gene>
<keyword evidence="4" id="KW-0808">Transferase</keyword>
<dbReference type="NCBIfam" id="TIGR00125">
    <property type="entry name" value="cyt_tran_rel"/>
    <property type="match status" value="1"/>
</dbReference>
<keyword evidence="5" id="KW-1185">Reference proteome</keyword>
<dbReference type="EC" id="2.7.7.1" evidence="4"/>
<dbReference type="GO" id="GO:0005524">
    <property type="term" value="F:ATP binding"/>
    <property type="evidence" value="ECO:0007669"/>
    <property type="project" value="UniProtKB-KW"/>
</dbReference>
<dbReference type="PANTHER" id="PTHR37512">
    <property type="entry name" value="TRIFUNCTIONAL NAD BIOSYNTHESIS/REGULATOR PROTEIN NADR"/>
    <property type="match status" value="1"/>
</dbReference>
<dbReference type="InterPro" id="IPR014729">
    <property type="entry name" value="Rossmann-like_a/b/a_fold"/>
</dbReference>
<dbReference type="PANTHER" id="PTHR37512:SF1">
    <property type="entry name" value="NADR_TTD14 AAA DOMAIN-CONTAINING PROTEIN"/>
    <property type="match status" value="1"/>
</dbReference>
<dbReference type="OrthoDB" id="9802794at2"/>
<reference evidence="4 5" key="1">
    <citation type="journal article" date="2015" name="Stand. Genomic Sci.">
        <title>Complete genome sequence and description of Salinispira pacifica gen. nov., sp. nov., a novel spirochaete isolated form a hypersaline microbial mat.</title>
        <authorList>
            <person name="Ben Hania W."/>
            <person name="Joseph M."/>
            <person name="Schumann P."/>
            <person name="Bunk B."/>
            <person name="Fiebig A."/>
            <person name="Sproer C."/>
            <person name="Klenk H.P."/>
            <person name="Fardeau M.L."/>
            <person name="Spring S."/>
        </authorList>
    </citation>
    <scope>NUCLEOTIDE SEQUENCE [LARGE SCALE GENOMIC DNA]</scope>
    <source>
        <strain evidence="4 5">L21-RPul-D2</strain>
    </source>
</reference>
<dbReference type="InterPro" id="IPR052735">
    <property type="entry name" value="NAD_biosynth-regulator"/>
</dbReference>
<evidence type="ECO:0000256" key="1">
    <source>
        <dbReference type="ARBA" id="ARBA00022741"/>
    </source>
</evidence>
<dbReference type="GO" id="GO:0008771">
    <property type="term" value="F:[citrate (pro-3S)-lyase] ligase activity"/>
    <property type="evidence" value="ECO:0007669"/>
    <property type="project" value="InterPro"/>
</dbReference>
<organism evidence="4 5">
    <name type="scientific">Salinispira pacifica</name>
    <dbReference type="NCBI Taxonomy" id="1307761"/>
    <lineage>
        <taxon>Bacteria</taxon>
        <taxon>Pseudomonadati</taxon>
        <taxon>Spirochaetota</taxon>
        <taxon>Spirochaetia</taxon>
        <taxon>Spirochaetales</taxon>
        <taxon>Spirochaetaceae</taxon>
        <taxon>Salinispira</taxon>
    </lineage>
</organism>
<evidence type="ECO:0000313" key="4">
    <source>
        <dbReference type="EMBL" id="AHC16820.1"/>
    </source>
</evidence>
<dbReference type="Gene3D" id="3.40.50.620">
    <property type="entry name" value="HUPs"/>
    <property type="match status" value="1"/>
</dbReference>
<dbReference type="GO" id="GO:0000309">
    <property type="term" value="F:nicotinamide-nucleotide adenylyltransferase activity"/>
    <property type="evidence" value="ECO:0007669"/>
    <property type="project" value="UniProtKB-EC"/>
</dbReference>
<keyword evidence="4" id="KW-0418">Kinase</keyword>
<dbReference type="RefSeq" id="WP_024269706.1">
    <property type="nucleotide sequence ID" value="NC_023035.1"/>
</dbReference>
<keyword evidence="2" id="KW-0067">ATP-binding</keyword>
<protein>
    <submittedName>
        <fullName evidence="4">Nicotinamide-nucleotide adenylyltransferase, NadR family/ Ribosylnicotinamide kinase</fullName>
        <ecNumber evidence="4">2.7.1.22</ecNumber>
        <ecNumber evidence="4">2.7.7.1</ecNumber>
    </submittedName>
</protein>
<dbReference type="eggNOG" id="COG0196">
    <property type="taxonomic scope" value="Bacteria"/>
</dbReference>
<name>V5WME3_9SPIO</name>
<dbReference type="AlphaFoldDB" id="V5WME3"/>
<dbReference type="GO" id="GO:0050262">
    <property type="term" value="F:ribosylnicotinamide kinase activity"/>
    <property type="evidence" value="ECO:0007669"/>
    <property type="project" value="UniProtKB-EC"/>
</dbReference>
<dbReference type="KEGG" id="slr:L21SP2_3484"/>
<dbReference type="InterPro" id="IPR004821">
    <property type="entry name" value="Cyt_trans-like"/>
</dbReference>
<dbReference type="SUPFAM" id="SSF52374">
    <property type="entry name" value="Nucleotidylyl transferase"/>
    <property type="match status" value="1"/>
</dbReference>
<feature type="domain" description="Citrate lyase ligase C-terminal" evidence="3">
    <location>
        <begin position="9"/>
        <end position="69"/>
    </location>
</feature>
<dbReference type="Proteomes" id="UP000018680">
    <property type="component" value="Chromosome"/>
</dbReference>
<keyword evidence="1" id="KW-0547">Nucleotide-binding</keyword>